<dbReference type="EMBL" id="LR796889">
    <property type="protein sequence ID" value="CAB4172944.1"/>
    <property type="molecule type" value="Genomic_DNA"/>
</dbReference>
<protein>
    <submittedName>
        <fullName evidence="2">Uncharacterized protein</fullName>
    </submittedName>
</protein>
<sequence length="148" mass="14733">MADNVAITSGSGTSIATDQNGSDHVQIMKVTYGADGSFTLVSPTNPFPVAVTSAVTTITDDRKVVTTAGTRVALASSTACKEVIITAETDNTGIVVVGAAATVVAAIATRRGVPLAAGDSLTLQIDNLADIGLDSTVSGDGVTFAAFS</sequence>
<name>A0A6J5S5Z5_9CAUD</name>
<accession>A0A6J5S5Z5</accession>
<evidence type="ECO:0000313" key="2">
    <source>
        <dbReference type="EMBL" id="CAB4203944.1"/>
    </source>
</evidence>
<reference evidence="2" key="1">
    <citation type="submission" date="2020-05" db="EMBL/GenBank/DDBJ databases">
        <authorList>
            <person name="Chiriac C."/>
            <person name="Salcher M."/>
            <person name="Ghai R."/>
            <person name="Kavagutti S V."/>
        </authorList>
    </citation>
    <scope>NUCLEOTIDE SEQUENCE</scope>
</reference>
<dbReference type="EMBL" id="LR797334">
    <property type="protein sequence ID" value="CAB4203944.1"/>
    <property type="molecule type" value="Genomic_DNA"/>
</dbReference>
<evidence type="ECO:0000313" key="3">
    <source>
        <dbReference type="EMBL" id="CAB5229749.1"/>
    </source>
</evidence>
<organism evidence="2">
    <name type="scientific">uncultured Caudovirales phage</name>
    <dbReference type="NCBI Taxonomy" id="2100421"/>
    <lineage>
        <taxon>Viruses</taxon>
        <taxon>Duplodnaviria</taxon>
        <taxon>Heunggongvirae</taxon>
        <taxon>Uroviricota</taxon>
        <taxon>Caudoviricetes</taxon>
        <taxon>Peduoviridae</taxon>
        <taxon>Maltschvirus</taxon>
        <taxon>Maltschvirus maltsch</taxon>
    </lineage>
</organism>
<proteinExistence type="predicted"/>
<dbReference type="EMBL" id="LR798409">
    <property type="protein sequence ID" value="CAB5229749.1"/>
    <property type="molecule type" value="Genomic_DNA"/>
</dbReference>
<gene>
    <name evidence="2" type="ORF">UFOVP1392_13</name>
    <name evidence="3" type="ORF">UFOVP1569_12</name>
    <name evidence="1" type="ORF">UFOVP952_23</name>
</gene>
<evidence type="ECO:0000313" key="1">
    <source>
        <dbReference type="EMBL" id="CAB4172944.1"/>
    </source>
</evidence>